<organism evidence="2 3">
    <name type="scientific">Vibrio paucivorans</name>
    <dbReference type="NCBI Taxonomy" id="2829489"/>
    <lineage>
        <taxon>Bacteria</taxon>
        <taxon>Pseudomonadati</taxon>
        <taxon>Pseudomonadota</taxon>
        <taxon>Gammaproteobacteria</taxon>
        <taxon>Vibrionales</taxon>
        <taxon>Vibrionaceae</taxon>
        <taxon>Vibrio</taxon>
    </lineage>
</organism>
<dbReference type="InterPro" id="IPR011460">
    <property type="entry name" value="Lcl_C"/>
</dbReference>
<dbReference type="Pfam" id="PF07603">
    <property type="entry name" value="Lcl_C"/>
    <property type="match status" value="1"/>
</dbReference>
<evidence type="ECO:0000313" key="2">
    <source>
        <dbReference type="EMBL" id="MCW8334173.1"/>
    </source>
</evidence>
<name>A0A9X3CEC2_9VIBR</name>
<accession>A0A9X3CEC2</accession>
<proteinExistence type="predicted"/>
<keyword evidence="3" id="KW-1185">Reference proteome</keyword>
<sequence length="449" mass="48697">MSGTITALSAQGDEKVCADLNGDFACSSDEPSTTANNGEYTITSTNKSILQSPIVAELASGSATASRNVSSYSSVSDSLLVAPAQNQETGNDINVITTLVASQVAGGASISSAIEAVKTQLQAIGLPATDDLMSEGGDNDYLTLDKNLLTIIGAMDKANTDLSLVTISSKLSEYQVALLSDALTDEMVSLMVSDINLVSKVAPLNDTGVTQYFSDSGDSNDSPADYPGQDVDFGFDNTDGGFKFVKLDSQGETLADDATEWSCVKDERSGLVWETKVDDADSPQYKDRLFVYQVSGKFEPYSEDIDALNCKSGDGICSTEEYVEYVNTQQVCGVTSWRLPTFSEFYNLIDFGETEKDEDDRVYGLNRTYFPRQTVVSDFAEGEVWTSTEFFTEYEEYKTDGAMYVEVIQTRGSTRGTTYAVEIYSDQVEADWGTSYQLPIRLVANTESN</sequence>
<dbReference type="RefSeq" id="WP_265687565.1">
    <property type="nucleotide sequence ID" value="NZ_JAKRRX010000048.1"/>
</dbReference>
<dbReference type="EMBL" id="JAKRRX010000048">
    <property type="protein sequence ID" value="MCW8334173.1"/>
    <property type="molecule type" value="Genomic_DNA"/>
</dbReference>
<reference evidence="2" key="1">
    <citation type="submission" date="2022-02" db="EMBL/GenBank/DDBJ databases">
        <title>Vibrio sp. nov., a new bacterium isolated from Bohai sea, China.</title>
        <authorList>
            <person name="Yuan Y."/>
        </authorList>
    </citation>
    <scope>NUCLEOTIDE SEQUENCE</scope>
    <source>
        <strain evidence="2">DBSS07</strain>
    </source>
</reference>
<dbReference type="Proteomes" id="UP001155586">
    <property type="component" value="Unassembled WGS sequence"/>
</dbReference>
<comment type="caution">
    <text evidence="2">The sequence shown here is derived from an EMBL/GenBank/DDBJ whole genome shotgun (WGS) entry which is preliminary data.</text>
</comment>
<evidence type="ECO:0000259" key="1">
    <source>
        <dbReference type="Pfam" id="PF07603"/>
    </source>
</evidence>
<gene>
    <name evidence="2" type="ORF">MD483_10090</name>
</gene>
<protein>
    <submittedName>
        <fullName evidence="2">DUF1566 domain-containing protein</fullName>
    </submittedName>
</protein>
<feature type="domain" description="Lcl C-terminal" evidence="1">
    <location>
        <begin position="263"/>
        <end position="408"/>
    </location>
</feature>
<dbReference type="AlphaFoldDB" id="A0A9X3CEC2"/>
<evidence type="ECO:0000313" key="3">
    <source>
        <dbReference type="Proteomes" id="UP001155586"/>
    </source>
</evidence>